<keyword evidence="1" id="KW-0560">Oxidoreductase</keyword>
<dbReference type="PRINTS" id="PR00080">
    <property type="entry name" value="SDRFAMILY"/>
</dbReference>
<dbReference type="InterPro" id="IPR002347">
    <property type="entry name" value="SDR_fam"/>
</dbReference>
<name>A0A5A5T7R4_9CHLR</name>
<accession>A0A5A5T7R4</accession>
<reference evidence="3 4" key="1">
    <citation type="submission" date="2019-01" db="EMBL/GenBank/DDBJ databases">
        <title>Draft genome sequence of Dictyobacter sp. Uno17.</title>
        <authorList>
            <person name="Wang C.M."/>
            <person name="Zheng Y."/>
            <person name="Sakai Y."/>
            <person name="Abe K."/>
            <person name="Yokota A."/>
            <person name="Yabe S."/>
        </authorList>
    </citation>
    <scope>NUCLEOTIDE SEQUENCE [LARGE SCALE GENOMIC DNA]</scope>
    <source>
        <strain evidence="3 4">Uno17</strain>
    </source>
</reference>
<proteinExistence type="inferred from homology"/>
<evidence type="ECO:0000313" key="3">
    <source>
        <dbReference type="EMBL" id="GCF07295.1"/>
    </source>
</evidence>
<evidence type="ECO:0000256" key="2">
    <source>
        <dbReference type="RuleBase" id="RU000363"/>
    </source>
</evidence>
<dbReference type="PRINTS" id="PR00081">
    <property type="entry name" value="GDHRDH"/>
</dbReference>
<dbReference type="OrthoDB" id="9809821at2"/>
<dbReference type="PANTHER" id="PTHR43157:SF31">
    <property type="entry name" value="PHOSPHATIDYLINOSITOL-GLYCAN BIOSYNTHESIS CLASS F PROTEIN"/>
    <property type="match status" value="1"/>
</dbReference>
<comment type="caution">
    <text evidence="3">The sequence shown here is derived from an EMBL/GenBank/DDBJ whole genome shotgun (WGS) entry which is preliminary data.</text>
</comment>
<evidence type="ECO:0000313" key="4">
    <source>
        <dbReference type="Proteomes" id="UP000322530"/>
    </source>
</evidence>
<dbReference type="GO" id="GO:0016491">
    <property type="term" value="F:oxidoreductase activity"/>
    <property type="evidence" value="ECO:0007669"/>
    <property type="project" value="UniProtKB-KW"/>
</dbReference>
<organism evidence="3 4">
    <name type="scientific">Dictyobacter arantiisoli</name>
    <dbReference type="NCBI Taxonomy" id="2014874"/>
    <lineage>
        <taxon>Bacteria</taxon>
        <taxon>Bacillati</taxon>
        <taxon>Chloroflexota</taxon>
        <taxon>Ktedonobacteria</taxon>
        <taxon>Ktedonobacterales</taxon>
        <taxon>Dictyobacteraceae</taxon>
        <taxon>Dictyobacter</taxon>
    </lineage>
</organism>
<dbReference type="InterPro" id="IPR036291">
    <property type="entry name" value="NAD(P)-bd_dom_sf"/>
</dbReference>
<dbReference type="SUPFAM" id="SSF51735">
    <property type="entry name" value="NAD(P)-binding Rossmann-fold domains"/>
    <property type="match status" value="1"/>
</dbReference>
<gene>
    <name evidence="3" type="ORF">KDI_08590</name>
</gene>
<dbReference type="EMBL" id="BIXY01000008">
    <property type="protein sequence ID" value="GCF07295.1"/>
    <property type="molecule type" value="Genomic_DNA"/>
</dbReference>
<dbReference type="Pfam" id="PF00106">
    <property type="entry name" value="adh_short"/>
    <property type="match status" value="1"/>
</dbReference>
<protein>
    <submittedName>
        <fullName evidence="3">3-oxoacyl-ACP reductase</fullName>
    </submittedName>
</protein>
<comment type="similarity">
    <text evidence="2">Belongs to the short-chain dehydrogenases/reductases (SDR) family.</text>
</comment>
<dbReference type="Proteomes" id="UP000322530">
    <property type="component" value="Unassembled WGS sequence"/>
</dbReference>
<keyword evidence="4" id="KW-1185">Reference proteome</keyword>
<evidence type="ECO:0000256" key="1">
    <source>
        <dbReference type="ARBA" id="ARBA00023002"/>
    </source>
</evidence>
<dbReference type="AlphaFoldDB" id="A0A5A5T7R4"/>
<sequence>MKPLAQQTILVTGSTDGLGKQTALALARQGATVLLHGRNQQRLDATLREIKDITGNRRLEAYLADLSELSAVRRLAEQVQTQHPQLDMLINNAGVGGGKLLGARRELSRDGYELRFAVNYLAPFLLTHLLLASLRYGPPSRIIHVGSVGQSPLDFDDIMFERRYNGVEAYRRSKLALMMFTIDLADVLKGEHITVNCVHPASLMNTKMVRETIPFTQTTVEEGLRSVMYLATSPTLDNVTGQYFDQQQEARAHPQAYDIAARRRLRQISEQLTGLSDMEASQAG</sequence>
<dbReference type="Gene3D" id="3.40.50.720">
    <property type="entry name" value="NAD(P)-binding Rossmann-like Domain"/>
    <property type="match status" value="1"/>
</dbReference>
<dbReference type="PANTHER" id="PTHR43157">
    <property type="entry name" value="PHOSPHATIDYLINOSITOL-GLYCAN BIOSYNTHESIS CLASS F PROTEIN-RELATED"/>
    <property type="match status" value="1"/>
</dbReference>